<feature type="transmembrane region" description="Helical" evidence="2">
    <location>
        <begin position="167"/>
        <end position="186"/>
    </location>
</feature>
<feature type="coiled-coil region" evidence="1">
    <location>
        <begin position="297"/>
        <end position="348"/>
    </location>
</feature>
<keyword evidence="4" id="KW-1185">Reference proteome</keyword>
<evidence type="ECO:0000256" key="2">
    <source>
        <dbReference type="SAM" id="Phobius"/>
    </source>
</evidence>
<keyword evidence="2" id="KW-0472">Membrane</keyword>
<feature type="transmembrane region" description="Helical" evidence="2">
    <location>
        <begin position="230"/>
        <end position="251"/>
    </location>
</feature>
<feature type="coiled-coil region" evidence="1">
    <location>
        <begin position="120"/>
        <end position="147"/>
    </location>
</feature>
<keyword evidence="1" id="KW-0175">Coiled coil</keyword>
<dbReference type="Proteomes" id="UP001139369">
    <property type="component" value="Unassembled WGS sequence"/>
</dbReference>
<dbReference type="RefSeq" id="WP_242179032.1">
    <property type="nucleotide sequence ID" value="NZ_JAKQYM010000009.1"/>
</dbReference>
<comment type="caution">
    <text evidence="3">The sequence shown here is derived from an EMBL/GenBank/DDBJ whole genome shotgun (WGS) entry which is preliminary data.</text>
</comment>
<feature type="transmembrane region" description="Helical" evidence="2">
    <location>
        <begin position="263"/>
        <end position="283"/>
    </location>
</feature>
<reference evidence="3" key="1">
    <citation type="submission" date="2022-02" db="EMBL/GenBank/DDBJ databases">
        <title>Polaribacter sp. MSW13, isolated from seawater.</title>
        <authorList>
            <person name="Kristyanto S."/>
            <person name="Jung J."/>
            <person name="Jeon C.O."/>
        </authorList>
    </citation>
    <scope>NUCLEOTIDE SEQUENCE</scope>
    <source>
        <strain evidence="3">MSW13</strain>
    </source>
</reference>
<keyword evidence="2" id="KW-1133">Transmembrane helix</keyword>
<evidence type="ECO:0000313" key="3">
    <source>
        <dbReference type="EMBL" id="MCI2229921.1"/>
    </source>
</evidence>
<dbReference type="EMBL" id="JAKQYM010000009">
    <property type="protein sequence ID" value="MCI2229921.1"/>
    <property type="molecule type" value="Genomic_DNA"/>
</dbReference>
<organism evidence="3 4">
    <name type="scientific">Polaribacter marinus</name>
    <dbReference type="NCBI Taxonomy" id="2916838"/>
    <lineage>
        <taxon>Bacteria</taxon>
        <taxon>Pseudomonadati</taxon>
        <taxon>Bacteroidota</taxon>
        <taxon>Flavobacteriia</taxon>
        <taxon>Flavobacteriales</taxon>
        <taxon>Flavobacteriaceae</taxon>
    </lineage>
</organism>
<sequence>MNSSMLNQFGELETIQSITQKQEIMKATIDNKQKSNNITIFRYKIEDLEKKLTQEHEAIKSTIAIPLAQDLGAMKPSKPEATCEKDVYSGVIEGAYSKMMMTAKKELQSEIESFHIISEKQEADIKLHELSTELEKIETEHRLKKRELAACDDSLLKKADRYKWTRLTLVFLVLVDTLLSGTALQAMGYPLIVSYVIGLAIGLGIFFLAENLGEIIAKGKTPAQKRMITIVAFIFLFIIFYILGIFRTTTFNSSNNFGTGVHPLYFACLNLFFSIIAFLVVEFRGLNSKEKKLLDRYNITKEAVEVLAKKIQELKDEIISVRQVQAEAEVARRQIQIYAQDIQELIQRFFEDSQKTFYSTNCIYRSDGEVPKFFGDTIPTLPSFHKAIKL</sequence>
<dbReference type="AlphaFoldDB" id="A0A9X1VUS4"/>
<proteinExistence type="predicted"/>
<protein>
    <submittedName>
        <fullName evidence="3">Uncharacterized protein</fullName>
    </submittedName>
</protein>
<name>A0A9X1VUS4_9FLAO</name>
<evidence type="ECO:0000313" key="4">
    <source>
        <dbReference type="Proteomes" id="UP001139369"/>
    </source>
</evidence>
<gene>
    <name evidence="3" type="ORF">MC378_12155</name>
</gene>
<accession>A0A9X1VUS4</accession>
<evidence type="ECO:0000256" key="1">
    <source>
        <dbReference type="SAM" id="Coils"/>
    </source>
</evidence>
<keyword evidence="2" id="KW-0812">Transmembrane</keyword>
<feature type="transmembrane region" description="Helical" evidence="2">
    <location>
        <begin position="192"/>
        <end position="209"/>
    </location>
</feature>